<evidence type="ECO:0000313" key="1">
    <source>
        <dbReference type="EMBL" id="TCG03962.1"/>
    </source>
</evidence>
<dbReference type="EMBL" id="MWML01000309">
    <property type="protein sequence ID" value="TCG03962.1"/>
    <property type="molecule type" value="Genomic_DNA"/>
</dbReference>
<gene>
    <name evidence="1" type="ORF">BZM27_44350</name>
</gene>
<reference evidence="1 2" key="1">
    <citation type="submission" date="2017-02" db="EMBL/GenBank/DDBJ databases">
        <title>Paraburkholderia sophoroidis sp. nov. and Paraburkholderia steynii sp. nov. rhizobial symbionts of the fynbos legume Hypocalyptus sophoroides.</title>
        <authorList>
            <person name="Steenkamp E.T."/>
            <person name="Beukes C.W."/>
            <person name="Van Zyl E."/>
            <person name="Avontuur J."/>
            <person name="Chan W.Y."/>
            <person name="Hassen A."/>
            <person name="Palmer M."/>
            <person name="Mthombeni L."/>
            <person name="Phalane F."/>
            <person name="Sereme K."/>
            <person name="Venter S.N."/>
        </authorList>
    </citation>
    <scope>NUCLEOTIDE SEQUENCE [LARGE SCALE GENOMIC DNA]</scope>
    <source>
        <strain evidence="1 2">HC1.1ba</strain>
    </source>
</reference>
<accession>A0A4R0X5A2</accession>
<keyword evidence="2" id="KW-1185">Reference proteome</keyword>
<name>A0A4R0X5A2_9BURK</name>
<dbReference type="AlphaFoldDB" id="A0A4R0X5A2"/>
<organism evidence="1 2">
    <name type="scientific">Paraburkholderia steynii</name>
    <dbReference type="NCBI Taxonomy" id="1245441"/>
    <lineage>
        <taxon>Bacteria</taxon>
        <taxon>Pseudomonadati</taxon>
        <taxon>Pseudomonadota</taxon>
        <taxon>Betaproteobacteria</taxon>
        <taxon>Burkholderiales</taxon>
        <taxon>Burkholderiaceae</taxon>
        <taxon>Paraburkholderia</taxon>
    </lineage>
</organism>
<sequence>MKVAQRVADRILGRRKGPLVERFAVQVSMDEVGRLKFPVEDCRLATVPQRLGPRTRSAALARVMAEAKRWRATNSSSAISSCSRTRSMRWQVCEVMLTSREMRMPQSIAGPGGFRRKI</sequence>
<proteinExistence type="predicted"/>
<dbReference type="Proteomes" id="UP000294200">
    <property type="component" value="Unassembled WGS sequence"/>
</dbReference>
<protein>
    <submittedName>
        <fullName evidence="1">Uncharacterized protein</fullName>
    </submittedName>
</protein>
<evidence type="ECO:0000313" key="2">
    <source>
        <dbReference type="Proteomes" id="UP000294200"/>
    </source>
</evidence>
<comment type="caution">
    <text evidence="1">The sequence shown here is derived from an EMBL/GenBank/DDBJ whole genome shotgun (WGS) entry which is preliminary data.</text>
</comment>